<dbReference type="EMBL" id="CASHTH010000400">
    <property type="protein sequence ID" value="CAI8000394.1"/>
    <property type="molecule type" value="Genomic_DNA"/>
</dbReference>
<dbReference type="PANTHER" id="PTHR12947:SF13">
    <property type="entry name" value="FI19924P1"/>
    <property type="match status" value="1"/>
</dbReference>
<dbReference type="GO" id="GO:0070536">
    <property type="term" value="P:protein K63-linked deubiquitination"/>
    <property type="evidence" value="ECO:0007669"/>
    <property type="project" value="InterPro"/>
</dbReference>
<dbReference type="PANTHER" id="PTHR12947">
    <property type="entry name" value="AMSH-LIKE PROTEASE"/>
    <property type="match status" value="1"/>
</dbReference>
<dbReference type="InterPro" id="IPR036388">
    <property type="entry name" value="WH-like_DNA-bd_sf"/>
</dbReference>
<evidence type="ECO:0000259" key="13">
    <source>
        <dbReference type="PROSITE" id="PS50039"/>
    </source>
</evidence>
<name>A0AA35W7M1_GEOBA</name>
<evidence type="ECO:0000256" key="10">
    <source>
        <dbReference type="ARBA" id="ARBA00023242"/>
    </source>
</evidence>
<evidence type="ECO:0000256" key="12">
    <source>
        <dbReference type="SAM" id="MobiDB-lite"/>
    </source>
</evidence>
<dbReference type="SMART" id="SM00232">
    <property type="entry name" value="JAB_MPN"/>
    <property type="match status" value="1"/>
</dbReference>
<comment type="similarity">
    <text evidence="2">Belongs to the peptidase M67C family.</text>
</comment>
<dbReference type="GO" id="GO:0005768">
    <property type="term" value="C:endosome"/>
    <property type="evidence" value="ECO:0007669"/>
    <property type="project" value="TreeGrafter"/>
</dbReference>
<evidence type="ECO:0000313" key="15">
    <source>
        <dbReference type="EMBL" id="CAI8000394.1"/>
    </source>
</evidence>
<keyword evidence="6" id="KW-0378">Hydrolase</keyword>
<reference evidence="15" key="1">
    <citation type="submission" date="2023-03" db="EMBL/GenBank/DDBJ databases">
        <authorList>
            <person name="Steffen K."/>
            <person name="Cardenas P."/>
        </authorList>
    </citation>
    <scope>NUCLEOTIDE SEQUENCE</scope>
</reference>
<dbReference type="Pfam" id="PF00250">
    <property type="entry name" value="Forkhead"/>
    <property type="match status" value="1"/>
</dbReference>
<evidence type="ECO:0000256" key="9">
    <source>
        <dbReference type="ARBA" id="ARBA00023125"/>
    </source>
</evidence>
<feature type="compositionally biased region" description="Basic and acidic residues" evidence="12">
    <location>
        <begin position="135"/>
        <end position="178"/>
    </location>
</feature>
<dbReference type="SUPFAM" id="SSF46785">
    <property type="entry name" value="Winged helix' DNA-binding domain"/>
    <property type="match status" value="1"/>
</dbReference>
<keyword evidence="3" id="KW-0645">Protease</keyword>
<dbReference type="GO" id="GO:0046872">
    <property type="term" value="F:metal ion binding"/>
    <property type="evidence" value="ECO:0007669"/>
    <property type="project" value="UniProtKB-KW"/>
</dbReference>
<dbReference type="InterPro" id="IPR037518">
    <property type="entry name" value="MPN"/>
</dbReference>
<keyword evidence="5" id="KW-0833">Ubl conjugation pathway</keyword>
<feature type="region of interest" description="Disordered" evidence="12">
    <location>
        <begin position="135"/>
        <end position="245"/>
    </location>
</feature>
<dbReference type="Gene3D" id="3.40.140.10">
    <property type="entry name" value="Cytidine Deaminase, domain 2"/>
    <property type="match status" value="1"/>
</dbReference>
<feature type="region of interest" description="Disordered" evidence="12">
    <location>
        <begin position="593"/>
        <end position="681"/>
    </location>
</feature>
<dbReference type="Gene3D" id="1.10.10.10">
    <property type="entry name" value="Winged helix-like DNA-binding domain superfamily/Winged helix DNA-binding domain"/>
    <property type="match status" value="1"/>
</dbReference>
<comment type="subcellular location">
    <subcellularLocation>
        <location evidence="11">Nucleus</location>
    </subcellularLocation>
</comment>
<dbReference type="Pfam" id="PF01398">
    <property type="entry name" value="JAB"/>
    <property type="match status" value="1"/>
</dbReference>
<feature type="domain" description="Fork-head" evidence="13">
    <location>
        <begin position="685"/>
        <end position="779"/>
    </location>
</feature>
<evidence type="ECO:0000256" key="2">
    <source>
        <dbReference type="ARBA" id="ARBA00010981"/>
    </source>
</evidence>
<keyword evidence="8" id="KW-0482">Metalloprotease</keyword>
<evidence type="ECO:0000256" key="5">
    <source>
        <dbReference type="ARBA" id="ARBA00022786"/>
    </source>
</evidence>
<dbReference type="InterPro" id="IPR044098">
    <property type="entry name" value="STAMBP/STALP-like_MPN"/>
</dbReference>
<feature type="compositionally biased region" description="Basic residues" evidence="12">
    <location>
        <begin position="664"/>
        <end position="673"/>
    </location>
</feature>
<dbReference type="InterPro" id="IPR000555">
    <property type="entry name" value="JAMM/MPN+_dom"/>
</dbReference>
<dbReference type="SUPFAM" id="SSF102712">
    <property type="entry name" value="JAB1/MPN domain"/>
    <property type="match status" value="1"/>
</dbReference>
<dbReference type="GO" id="GO:0006508">
    <property type="term" value="P:proteolysis"/>
    <property type="evidence" value="ECO:0007669"/>
    <property type="project" value="UniProtKB-KW"/>
</dbReference>
<feature type="domain" description="MPN" evidence="14">
    <location>
        <begin position="452"/>
        <end position="582"/>
    </location>
</feature>
<dbReference type="SUPFAM" id="SSF140856">
    <property type="entry name" value="USP8 N-terminal domain-like"/>
    <property type="match status" value="1"/>
</dbReference>
<dbReference type="PROSITE" id="PS50039">
    <property type="entry name" value="FORK_HEAD_3"/>
    <property type="match status" value="1"/>
</dbReference>
<dbReference type="InterPro" id="IPR036390">
    <property type="entry name" value="WH_DNA-bd_sf"/>
</dbReference>
<dbReference type="InterPro" id="IPR030456">
    <property type="entry name" value="TF_fork_head_CS_2"/>
</dbReference>
<evidence type="ECO:0000313" key="16">
    <source>
        <dbReference type="Proteomes" id="UP001174909"/>
    </source>
</evidence>
<keyword evidence="7" id="KW-0862">Zinc</keyword>
<dbReference type="GO" id="GO:0005634">
    <property type="term" value="C:nucleus"/>
    <property type="evidence" value="ECO:0007669"/>
    <property type="project" value="UniProtKB-SubCell"/>
</dbReference>
<dbReference type="PROSITE" id="PS00658">
    <property type="entry name" value="FORK_HEAD_2"/>
    <property type="match status" value="1"/>
</dbReference>
<feature type="compositionally biased region" description="Basic and acidic residues" evidence="12">
    <location>
        <begin position="593"/>
        <end position="615"/>
    </location>
</feature>
<evidence type="ECO:0000256" key="3">
    <source>
        <dbReference type="ARBA" id="ARBA00022670"/>
    </source>
</evidence>
<keyword evidence="4" id="KW-0479">Metal-binding</keyword>
<dbReference type="FunFam" id="1.10.10.10:FF:000598">
    <property type="entry name" value="forkhead box protein I1 isoform X2"/>
    <property type="match status" value="1"/>
</dbReference>
<keyword evidence="10 11" id="KW-0539">Nucleus</keyword>
<keyword evidence="16" id="KW-1185">Reference proteome</keyword>
<dbReference type="InterPro" id="IPR001766">
    <property type="entry name" value="Fork_head_dom"/>
</dbReference>
<dbReference type="Proteomes" id="UP001174909">
    <property type="component" value="Unassembled WGS sequence"/>
</dbReference>
<dbReference type="GO" id="GO:0140492">
    <property type="term" value="F:metal-dependent deubiquitinase activity"/>
    <property type="evidence" value="ECO:0007669"/>
    <property type="project" value="InterPro"/>
</dbReference>
<dbReference type="GO" id="GO:0043565">
    <property type="term" value="F:sequence-specific DNA binding"/>
    <property type="evidence" value="ECO:0007669"/>
    <property type="project" value="InterPro"/>
</dbReference>
<dbReference type="GO" id="GO:0016020">
    <property type="term" value="C:membrane"/>
    <property type="evidence" value="ECO:0007669"/>
    <property type="project" value="TreeGrafter"/>
</dbReference>
<dbReference type="PRINTS" id="PR00053">
    <property type="entry name" value="FORKHEAD"/>
</dbReference>
<gene>
    <name evidence="15" type="ORF">GBAR_LOCUS2912</name>
</gene>
<feature type="compositionally biased region" description="Basic and acidic residues" evidence="12">
    <location>
        <begin position="623"/>
        <end position="642"/>
    </location>
</feature>
<dbReference type="CDD" id="cd08066">
    <property type="entry name" value="MPN_AMSH_like"/>
    <property type="match status" value="1"/>
</dbReference>
<feature type="compositionally biased region" description="Polar residues" evidence="12">
    <location>
        <begin position="406"/>
        <end position="415"/>
    </location>
</feature>
<evidence type="ECO:0000256" key="7">
    <source>
        <dbReference type="ARBA" id="ARBA00022833"/>
    </source>
</evidence>
<evidence type="ECO:0000256" key="8">
    <source>
        <dbReference type="ARBA" id="ARBA00023049"/>
    </source>
</evidence>
<keyword evidence="9 11" id="KW-0238">DNA-binding</keyword>
<comment type="cofactor">
    <cofactor evidence="1">
        <name>Zn(2+)</name>
        <dbReference type="ChEBI" id="CHEBI:29105"/>
    </cofactor>
</comment>
<dbReference type="PROSITE" id="PS00657">
    <property type="entry name" value="FORK_HEAD_1"/>
    <property type="match status" value="1"/>
</dbReference>
<organism evidence="15 16">
    <name type="scientific">Geodia barretti</name>
    <name type="common">Barrett's horny sponge</name>
    <dbReference type="NCBI Taxonomy" id="519541"/>
    <lineage>
        <taxon>Eukaryota</taxon>
        <taxon>Metazoa</taxon>
        <taxon>Porifera</taxon>
        <taxon>Demospongiae</taxon>
        <taxon>Heteroscleromorpha</taxon>
        <taxon>Tetractinellida</taxon>
        <taxon>Astrophorina</taxon>
        <taxon>Geodiidae</taxon>
        <taxon>Geodia</taxon>
    </lineage>
</organism>
<evidence type="ECO:0000256" key="11">
    <source>
        <dbReference type="PROSITE-ProRule" id="PRU00089"/>
    </source>
</evidence>
<dbReference type="GO" id="GO:0061578">
    <property type="term" value="F:K63-linked deubiquitinase activity"/>
    <property type="evidence" value="ECO:0007669"/>
    <property type="project" value="InterPro"/>
</dbReference>
<dbReference type="Gene3D" id="1.20.58.80">
    <property type="entry name" value="Phosphotransferase system, lactose/cellobiose-type IIA subunit"/>
    <property type="match status" value="1"/>
</dbReference>
<dbReference type="AlphaFoldDB" id="A0AA35W7M1"/>
<comment type="caution">
    <text evidence="15">The sequence shown here is derived from an EMBL/GenBank/DDBJ whole genome shotgun (WGS) entry which is preliminary data.</text>
</comment>
<evidence type="ECO:0000256" key="1">
    <source>
        <dbReference type="ARBA" id="ARBA00001947"/>
    </source>
</evidence>
<dbReference type="InterPro" id="IPR018122">
    <property type="entry name" value="TF_fork_head_CS_1"/>
</dbReference>
<protein>
    <submittedName>
        <fullName evidence="15">STAM-binding protein-like A</fullName>
    </submittedName>
</protein>
<feature type="compositionally biased region" description="Low complexity" evidence="12">
    <location>
        <begin position="643"/>
        <end position="663"/>
    </location>
</feature>
<dbReference type="SMART" id="SM00339">
    <property type="entry name" value="FH"/>
    <property type="match status" value="1"/>
</dbReference>
<feature type="region of interest" description="Disordered" evidence="12">
    <location>
        <begin position="274"/>
        <end position="309"/>
    </location>
</feature>
<feature type="DNA-binding region" description="Fork-head" evidence="11">
    <location>
        <begin position="685"/>
        <end position="779"/>
    </location>
</feature>
<sequence>MSREGRGVRRQLTQEMVLDPQRRVRELSEIGSSVTVDKAFPVKRYFRSGSEMERQGRVYYAEGQMDKAFVLYNKFVTLFVEKLPKQYPDYNKPEFKVERAKIKKLLKEAFPRAEQLKKQLLSSFEAEKSALEEKLAEEAEKRRQEEEEKRAAEQREREERERQMREEAERKEREEAERVAAFLATGGSGAVSDSNRDVVQSDGNQTPSTATHSSGTLTESGERTSNGDQTPSWTETAPTDDLAASMGGLTLVESPTTHAVSEERSVTATNAQLAQVLPPTYQGPPPPTQNFSPMTPPGGNLTPPAQAPLASARTYRSIFSGPSAPPPVQMAPPVYSEHPPPTNPYYQSQGTQIPPPAAAMQYNQPGYYHQGYQPAPTPGGPYVTQYSNASSSSWGSVELPAPSYHMTPQTTPTQTIREEEDEEAAPQVPSFDRSKKPSYNPLSTSIGGGYRMVYVPESISRKFEGAASANTRQNVETCAILAGKLSHNKLHVTHVILPKQKGGPDSCETVSEEELFDVQDQHDLITLGWIHTHPSQTAFMSSVDLHTHCSYQIMLDEAIAIVCAPRYSQVGVYMLTEPYGLDYITHCEKEGFHTHPKEPPLYEKTIKSEPEDGKRALPPPLVKTKEGENNQSTEDERPDKDTTTSSDSSTTTSSETTETQQKSSTKKRNRKKANSTSQCNQDDIKPPYSYIALIAMAISQSPNKMLTLGEICDYIIQQFPYYRKRWPTWQNSIRHNLSLNDCFIKVPREYGSSGKGNFWKLHPASSEMFKNGSFLRRRYRFLHQLPQKPYADPVTSPTGLHSPDGVATSFPSHILIPKHELPVRNHSLHPRERVPGSQLYPRVPRCQRPPSLCHRGSCCSATQPELLLATCRRHALRVPHCTPHPDITELLHWEPTQFRPPRPLSAW</sequence>
<dbReference type="InterPro" id="IPR015063">
    <property type="entry name" value="USP8_dimer"/>
</dbReference>
<evidence type="ECO:0000259" key="14">
    <source>
        <dbReference type="PROSITE" id="PS50249"/>
    </source>
</evidence>
<evidence type="ECO:0000256" key="4">
    <source>
        <dbReference type="ARBA" id="ARBA00022723"/>
    </source>
</evidence>
<dbReference type="PROSITE" id="PS50249">
    <property type="entry name" value="MPN"/>
    <property type="match status" value="1"/>
</dbReference>
<accession>A0AA35W7M1</accession>
<evidence type="ECO:0000256" key="6">
    <source>
        <dbReference type="ARBA" id="ARBA00022801"/>
    </source>
</evidence>
<feature type="compositionally biased region" description="Polar residues" evidence="12">
    <location>
        <begin position="191"/>
        <end position="237"/>
    </location>
</feature>
<feature type="region of interest" description="Disordered" evidence="12">
    <location>
        <begin position="401"/>
        <end position="442"/>
    </location>
</feature>
<proteinExistence type="inferred from homology"/>
<dbReference type="GO" id="GO:0003700">
    <property type="term" value="F:DNA-binding transcription factor activity"/>
    <property type="evidence" value="ECO:0007669"/>
    <property type="project" value="InterPro"/>
</dbReference>
<dbReference type="Pfam" id="PF08969">
    <property type="entry name" value="USP8_dimer"/>
    <property type="match status" value="1"/>
</dbReference>